<dbReference type="AlphaFoldDB" id="A0AAD8U5T8"/>
<comment type="caution">
    <text evidence="1">The sequence shown here is derived from an EMBL/GenBank/DDBJ whole genome shotgun (WGS) entry which is preliminary data.</text>
</comment>
<reference evidence="1" key="1">
    <citation type="submission" date="2021-12" db="EMBL/GenBank/DDBJ databases">
        <title>Comparative genomics, transcriptomics and evolutionary studies reveal genomic signatures of adaptation to plant cell wall in hemibiotrophic fungi.</title>
        <authorList>
            <consortium name="DOE Joint Genome Institute"/>
            <person name="Baroncelli R."/>
            <person name="Diaz J.F."/>
            <person name="Benocci T."/>
            <person name="Peng M."/>
            <person name="Battaglia E."/>
            <person name="Haridas S."/>
            <person name="Andreopoulos W."/>
            <person name="Labutti K."/>
            <person name="Pangilinan J."/>
            <person name="Floch G.L."/>
            <person name="Makela M.R."/>
            <person name="Henrissat B."/>
            <person name="Grigoriev I.V."/>
            <person name="Crouch J.A."/>
            <person name="De Vries R.P."/>
            <person name="Sukno S.A."/>
            <person name="Thon M.R."/>
        </authorList>
    </citation>
    <scope>NUCLEOTIDE SEQUENCE</scope>
    <source>
        <strain evidence="1">CBS 112980</strain>
    </source>
</reference>
<accession>A0AAD8U5T8</accession>
<evidence type="ECO:0000313" key="1">
    <source>
        <dbReference type="EMBL" id="KAK1706627.1"/>
    </source>
</evidence>
<keyword evidence="2" id="KW-1185">Reference proteome</keyword>
<dbReference type="GeneID" id="85393576"/>
<organism evidence="1 2">
    <name type="scientific">Glomerella acutata</name>
    <name type="common">Colletotrichum acutatum</name>
    <dbReference type="NCBI Taxonomy" id="27357"/>
    <lineage>
        <taxon>Eukaryota</taxon>
        <taxon>Fungi</taxon>
        <taxon>Dikarya</taxon>
        <taxon>Ascomycota</taxon>
        <taxon>Pezizomycotina</taxon>
        <taxon>Sordariomycetes</taxon>
        <taxon>Hypocreomycetidae</taxon>
        <taxon>Glomerellales</taxon>
        <taxon>Glomerellaceae</taxon>
        <taxon>Colletotrichum</taxon>
        <taxon>Colletotrichum acutatum species complex</taxon>
    </lineage>
</organism>
<dbReference type="EMBL" id="JAHMHS010000223">
    <property type="protein sequence ID" value="KAK1706627.1"/>
    <property type="molecule type" value="Genomic_DNA"/>
</dbReference>
<dbReference type="RefSeq" id="XP_060357882.1">
    <property type="nucleotide sequence ID" value="XM_060509677.1"/>
</dbReference>
<proteinExistence type="predicted"/>
<evidence type="ECO:0000313" key="2">
    <source>
        <dbReference type="Proteomes" id="UP001244207"/>
    </source>
</evidence>
<gene>
    <name evidence="1" type="ORF">BDZ83DRAFT_643475</name>
</gene>
<sequence>MDAVILASLTKTFDLVNLTVSSPFDHSDYCAHLTLFALFLSVCFFRLIHPFHSFSPLPSLHVFPATVHNYFFPLCFCDFTCSTRENISATLYSAFVSRFSLYLHCLFCLTIQPISLISTTSPISLFPAHSSRDAYFTLFALSHTCTPLTYCDGFPYLTHSFHSLSLFRHTPFSTFPFYRTFQSLSALLPLSLFSNHQFQPSQSFHRSHSFTPLICAREGWRSHALRLLLGFKQHLFGFTQLFHHFPPLYLFFRLSEVCESSAPLSTK</sequence>
<dbReference type="Proteomes" id="UP001244207">
    <property type="component" value="Unassembled WGS sequence"/>
</dbReference>
<name>A0AAD8U5T8_GLOAC</name>
<protein>
    <submittedName>
        <fullName evidence="1">Uncharacterized protein</fullName>
    </submittedName>
</protein>